<evidence type="ECO:0000256" key="2">
    <source>
        <dbReference type="SAM" id="MobiDB-lite"/>
    </source>
</evidence>
<dbReference type="OrthoDB" id="9984693at2759"/>
<evidence type="ECO:0000256" key="3">
    <source>
        <dbReference type="SAM" id="Phobius"/>
    </source>
</evidence>
<comment type="caution">
    <text evidence="4">The sequence shown here is derived from an EMBL/GenBank/DDBJ whole genome shotgun (WGS) entry which is preliminary data.</text>
</comment>
<dbReference type="GeneID" id="28740763"/>
<dbReference type="GO" id="GO:0006506">
    <property type="term" value="P:GPI anchor biosynthetic process"/>
    <property type="evidence" value="ECO:0007669"/>
    <property type="project" value="InterPro"/>
</dbReference>
<dbReference type="EMBL" id="LFJN01000003">
    <property type="protein sequence ID" value="KPI44559.1"/>
    <property type="molecule type" value="Genomic_DNA"/>
</dbReference>
<feature type="region of interest" description="Disordered" evidence="2">
    <location>
        <begin position="153"/>
        <end position="186"/>
    </location>
</feature>
<sequence length="752" mass="84033">MTLPSLRSPLHSLQRIIVPLAIVSTLYLYLYPVFHGCAFPSIQQYGVADTAAVDGTADWVDPRRNPHNAPHKAGQLARTYWDTLSLHLPGLLGGKDVDAQEDDDLLRRKRGRAPFRLLVLADPQIEGDSSLPKPEEGFWRRLREHWKDVWRGRKGSDEEAGQGQQAQERTADHVDLGSCEDSDEAGWTDWHEEEEPGVAQDVVGSDAEAHHEDPEESGSILREHSAAAEDLTVHTDANATMADELLESGWADHANINDTETPPQAPASAEPDAAPSEDQAEENSERSADDLEAEMHQIDDHHHDHPPAPPPGRTKLAIDALQIIFIEDIPRALFGLRKSIDLFGNDFYLAHIYQTLDWWTMPSHVTVLGDLIGSQWVKDDEFEWRGWRYWNRVMAGGERIDESITTLSDDSQERIFQIDDPDWQTRIINIAGNHDIGYAGDISPARMERFERVFGKANWDVRFEYPPQPNNNSINETPPSLHLINLNSLLLDTPALSEDLQQEVYTYMNSIITHRSRPVEDTTSFTLLLTHVPLYKKAGICVDPPHFDFWPNDDGGGVYRPRGLKEQNHLSRSASEPGILESIFGMKGDIAAAGQGKGRHGLILNGHDHEGCDTWHYIHVNRTWDSASGEADPLSNRKTQWHVSRTADADAKAAHTGVREITLRSMMGEFGGNAGLLSAWYDFEKGNWEYEFQTCKLGVQHVWWAVHIVDLIAVVVVAACFCFPVSKRDQQAAPRVGQPGKGGSNGSVCKQG</sequence>
<keyword evidence="1 3" id="KW-0472">Membrane</keyword>
<dbReference type="GO" id="GO:0016020">
    <property type="term" value="C:membrane"/>
    <property type="evidence" value="ECO:0007669"/>
    <property type="project" value="GOC"/>
</dbReference>
<dbReference type="PANTHER" id="PTHR13315">
    <property type="entry name" value="METALLO PHOSPHOESTERASE RELATED"/>
    <property type="match status" value="1"/>
</dbReference>
<reference evidence="4 5" key="1">
    <citation type="submission" date="2015-06" db="EMBL/GenBank/DDBJ databases">
        <title>Draft genome of the ant-associated black yeast Phialophora attae CBS 131958.</title>
        <authorList>
            <person name="Moreno L.F."/>
            <person name="Stielow B.J."/>
            <person name="de Hoog S."/>
            <person name="Vicente V.A."/>
            <person name="Weiss V.A."/>
            <person name="de Vries M."/>
            <person name="Cruz L.M."/>
            <person name="Souza E.M."/>
        </authorList>
    </citation>
    <scope>NUCLEOTIDE SEQUENCE [LARGE SCALE GENOMIC DNA]</scope>
    <source>
        <strain evidence="4 5">CBS 131958</strain>
    </source>
</reference>
<dbReference type="STRING" id="1664694.A0A0N0NR91"/>
<feature type="transmembrane region" description="Helical" evidence="3">
    <location>
        <begin position="702"/>
        <end position="725"/>
    </location>
</feature>
<dbReference type="RefSeq" id="XP_018004522.1">
    <property type="nucleotide sequence ID" value="XM_018148883.1"/>
</dbReference>
<evidence type="ECO:0000313" key="5">
    <source>
        <dbReference type="Proteomes" id="UP000038010"/>
    </source>
</evidence>
<dbReference type="AlphaFoldDB" id="A0A0N0NR91"/>
<feature type="region of interest" description="Disordered" evidence="2">
    <location>
        <begin position="254"/>
        <end position="290"/>
    </location>
</feature>
<accession>A0A0N0NR91</accession>
<evidence type="ECO:0000256" key="1">
    <source>
        <dbReference type="ARBA" id="ARBA00023136"/>
    </source>
</evidence>
<feature type="compositionally biased region" description="Low complexity" evidence="2">
    <location>
        <begin position="266"/>
        <end position="277"/>
    </location>
</feature>
<evidence type="ECO:0000313" key="4">
    <source>
        <dbReference type="EMBL" id="KPI44559.1"/>
    </source>
</evidence>
<protein>
    <submittedName>
        <fullName evidence="4">Protein TED1</fullName>
    </submittedName>
</protein>
<dbReference type="InterPro" id="IPR033308">
    <property type="entry name" value="PGAP5/Cdc1/Ted1"/>
</dbReference>
<dbReference type="VEuPathDB" id="FungiDB:AB675_8437"/>
<feature type="region of interest" description="Disordered" evidence="2">
    <location>
        <begin position="733"/>
        <end position="752"/>
    </location>
</feature>
<dbReference type="PANTHER" id="PTHR13315:SF1">
    <property type="entry name" value="PROTEIN TED1"/>
    <property type="match status" value="1"/>
</dbReference>
<gene>
    <name evidence="4" type="ORF">AB675_8437</name>
</gene>
<dbReference type="Gene3D" id="3.60.21.10">
    <property type="match status" value="1"/>
</dbReference>
<keyword evidence="5" id="KW-1185">Reference proteome</keyword>
<dbReference type="GO" id="GO:0005783">
    <property type="term" value="C:endoplasmic reticulum"/>
    <property type="evidence" value="ECO:0007669"/>
    <property type="project" value="TreeGrafter"/>
</dbReference>
<organism evidence="4 5">
    <name type="scientific">Cyphellophora attinorum</name>
    <dbReference type="NCBI Taxonomy" id="1664694"/>
    <lineage>
        <taxon>Eukaryota</taxon>
        <taxon>Fungi</taxon>
        <taxon>Dikarya</taxon>
        <taxon>Ascomycota</taxon>
        <taxon>Pezizomycotina</taxon>
        <taxon>Eurotiomycetes</taxon>
        <taxon>Chaetothyriomycetidae</taxon>
        <taxon>Chaetothyriales</taxon>
        <taxon>Cyphellophoraceae</taxon>
        <taxon>Cyphellophora</taxon>
    </lineage>
</organism>
<dbReference type="InterPro" id="IPR029052">
    <property type="entry name" value="Metallo-depent_PP-like"/>
</dbReference>
<keyword evidence="3" id="KW-0812">Transmembrane</keyword>
<name>A0A0N0NR91_9EURO</name>
<proteinExistence type="predicted"/>
<keyword evidence="3" id="KW-1133">Transmembrane helix</keyword>
<dbReference type="SUPFAM" id="SSF56300">
    <property type="entry name" value="Metallo-dependent phosphatases"/>
    <property type="match status" value="1"/>
</dbReference>
<dbReference type="Proteomes" id="UP000038010">
    <property type="component" value="Unassembled WGS sequence"/>
</dbReference>